<gene>
    <name evidence="4" type="ORF">LY90DRAFT_513705</name>
</gene>
<dbReference type="EMBL" id="MCOG01000200">
    <property type="protein sequence ID" value="ORY26639.1"/>
    <property type="molecule type" value="Genomic_DNA"/>
</dbReference>
<evidence type="ECO:0000259" key="3">
    <source>
        <dbReference type="Pfam" id="PF20434"/>
    </source>
</evidence>
<dbReference type="PANTHER" id="PTHR48081:SF33">
    <property type="entry name" value="KYNURENINE FORMAMIDASE"/>
    <property type="match status" value="1"/>
</dbReference>
<dbReference type="InterPro" id="IPR049492">
    <property type="entry name" value="BD-FAE-like_dom"/>
</dbReference>
<keyword evidence="2" id="KW-0732">Signal</keyword>
<dbReference type="AlphaFoldDB" id="A0A1Y2AVQ4"/>
<evidence type="ECO:0000256" key="1">
    <source>
        <dbReference type="ARBA" id="ARBA00022801"/>
    </source>
</evidence>
<proteinExistence type="predicted"/>
<dbReference type="OrthoDB" id="6495301at2759"/>
<feature type="chain" id="PRO_5013028170" evidence="2">
    <location>
        <begin position="22"/>
        <end position="302"/>
    </location>
</feature>
<keyword evidence="5" id="KW-1185">Reference proteome</keyword>
<name>A0A1Y2AVQ4_9FUNG</name>
<protein>
    <submittedName>
        <fullName evidence="4">Alpha/beta-hydrolase</fullName>
    </submittedName>
</protein>
<feature type="domain" description="BD-FAE-like" evidence="3">
    <location>
        <begin position="47"/>
        <end position="215"/>
    </location>
</feature>
<feature type="signal peptide" evidence="2">
    <location>
        <begin position="1"/>
        <end position="21"/>
    </location>
</feature>
<evidence type="ECO:0000256" key="2">
    <source>
        <dbReference type="SAM" id="SignalP"/>
    </source>
</evidence>
<dbReference type="Pfam" id="PF20434">
    <property type="entry name" value="BD-FAE"/>
    <property type="match status" value="1"/>
</dbReference>
<dbReference type="InterPro" id="IPR050300">
    <property type="entry name" value="GDXG_lipolytic_enzyme"/>
</dbReference>
<keyword evidence="1 4" id="KW-0378">Hydrolase</keyword>
<dbReference type="GO" id="GO:0016787">
    <property type="term" value="F:hydrolase activity"/>
    <property type="evidence" value="ECO:0007669"/>
    <property type="project" value="UniProtKB-KW"/>
</dbReference>
<dbReference type="SUPFAM" id="SSF53474">
    <property type="entry name" value="alpha/beta-Hydrolases"/>
    <property type="match status" value="1"/>
</dbReference>
<dbReference type="InterPro" id="IPR029058">
    <property type="entry name" value="AB_hydrolase_fold"/>
</dbReference>
<reference evidence="4 5" key="1">
    <citation type="submission" date="2016-08" db="EMBL/GenBank/DDBJ databases">
        <title>A Parts List for Fungal Cellulosomes Revealed by Comparative Genomics.</title>
        <authorList>
            <consortium name="DOE Joint Genome Institute"/>
            <person name="Haitjema C.H."/>
            <person name="Gilmore S.P."/>
            <person name="Henske J.K."/>
            <person name="Solomon K.V."/>
            <person name="De Groot R."/>
            <person name="Kuo A."/>
            <person name="Mondo S.J."/>
            <person name="Salamov A.A."/>
            <person name="Labutti K."/>
            <person name="Zhao Z."/>
            <person name="Chiniquy J."/>
            <person name="Barry K."/>
            <person name="Brewer H.M."/>
            <person name="Purvine S.O."/>
            <person name="Wright A.T."/>
            <person name="Boxma B."/>
            <person name="Van Alen T."/>
            <person name="Hackstein J.H."/>
            <person name="Baker S.E."/>
            <person name="Grigoriev I.V."/>
            <person name="O'Malley M.A."/>
        </authorList>
    </citation>
    <scope>NUCLEOTIDE SEQUENCE [LARGE SCALE GENOMIC DNA]</scope>
    <source>
        <strain evidence="4 5">G1</strain>
    </source>
</reference>
<dbReference type="STRING" id="1754190.A0A1Y2AVQ4"/>
<accession>A0A1Y2AVQ4</accession>
<evidence type="ECO:0000313" key="4">
    <source>
        <dbReference type="EMBL" id="ORY26639.1"/>
    </source>
</evidence>
<comment type="caution">
    <text evidence="4">The sequence shown here is derived from an EMBL/GenBank/DDBJ whole genome shotgun (WGS) entry which is preliminary data.</text>
</comment>
<dbReference type="Gene3D" id="3.40.50.1820">
    <property type="entry name" value="alpha/beta hydrolase"/>
    <property type="match status" value="1"/>
</dbReference>
<evidence type="ECO:0000313" key="5">
    <source>
        <dbReference type="Proteomes" id="UP000193920"/>
    </source>
</evidence>
<organism evidence="4 5">
    <name type="scientific">Neocallimastix californiae</name>
    <dbReference type="NCBI Taxonomy" id="1754190"/>
    <lineage>
        <taxon>Eukaryota</taxon>
        <taxon>Fungi</taxon>
        <taxon>Fungi incertae sedis</taxon>
        <taxon>Chytridiomycota</taxon>
        <taxon>Chytridiomycota incertae sedis</taxon>
        <taxon>Neocallimastigomycetes</taxon>
        <taxon>Neocallimastigales</taxon>
        <taxon>Neocallimastigaceae</taxon>
        <taxon>Neocallimastix</taxon>
    </lineage>
</organism>
<sequence>MKSTLLIKLFTIFGIVASTFASPISTNSTVTLKKRSNINYYKDLKLDVYYSESEGKHSVFKRKPVVVYIHGGGWVSGSKEKNSKIGEYLSEQGYVAVLPSYHLYPNATSIDTMVDEIHHAITWTYKNIYDYNGNNLRMSISGQSAGAHLISLTLTKSALGIENNGKPLEKLPTFKHALLLNGPYDMRKFQRPEMDDTYKNLFYNKKNTSAQPILEGYEDKSIMRLGTRQITFLECTEDIVVPYGNAEPMIEQVKRTVRSTKVDHIVIEGGDHNKINHGIRDGDEEAKKIFIELIRKYNKPFN</sequence>
<dbReference type="Proteomes" id="UP000193920">
    <property type="component" value="Unassembled WGS sequence"/>
</dbReference>
<dbReference type="PANTHER" id="PTHR48081">
    <property type="entry name" value="AB HYDROLASE SUPERFAMILY PROTEIN C4A8.06C"/>
    <property type="match status" value="1"/>
</dbReference>